<evidence type="ECO:0000259" key="3">
    <source>
        <dbReference type="Pfam" id="PF00591"/>
    </source>
</evidence>
<dbReference type="InterPro" id="IPR036320">
    <property type="entry name" value="Glycosyl_Trfase_fam3_N_dom_sf"/>
</dbReference>
<dbReference type="SUPFAM" id="SSF52418">
    <property type="entry name" value="Nucleoside phosphorylase/phosphoribosyltransferase catalytic domain"/>
    <property type="match status" value="1"/>
</dbReference>
<dbReference type="EMBL" id="LBVC01000043">
    <property type="protein sequence ID" value="KKQ77289.1"/>
    <property type="molecule type" value="Genomic_DNA"/>
</dbReference>
<evidence type="ECO:0000256" key="2">
    <source>
        <dbReference type="ARBA" id="ARBA00022679"/>
    </source>
</evidence>
<dbReference type="InterPro" id="IPR005940">
    <property type="entry name" value="Anthranilate_Pribosyl_Tfrase"/>
</dbReference>
<feature type="non-terminal residue" evidence="5">
    <location>
        <position position="199"/>
    </location>
</feature>
<evidence type="ECO:0000313" key="5">
    <source>
        <dbReference type="EMBL" id="KKQ77289.1"/>
    </source>
</evidence>
<feature type="domain" description="Glycosyl transferase family 3 N-terminal" evidence="4">
    <location>
        <begin position="1"/>
        <end position="42"/>
    </location>
</feature>
<dbReference type="GO" id="GO:0004048">
    <property type="term" value="F:anthranilate phosphoribosyltransferase activity"/>
    <property type="evidence" value="ECO:0007669"/>
    <property type="project" value="InterPro"/>
</dbReference>
<dbReference type="Gene3D" id="1.20.970.10">
    <property type="entry name" value="Transferase, Pyrimidine Nucleoside Phosphorylase, Chain C"/>
    <property type="match status" value="1"/>
</dbReference>
<dbReference type="GO" id="GO:0000162">
    <property type="term" value="P:L-tryptophan biosynthetic process"/>
    <property type="evidence" value="ECO:0007669"/>
    <property type="project" value="InterPro"/>
</dbReference>
<reference evidence="5 6" key="1">
    <citation type="journal article" date="2015" name="Nature">
        <title>rRNA introns, odd ribosomes, and small enigmatic genomes across a large radiation of phyla.</title>
        <authorList>
            <person name="Brown C.T."/>
            <person name="Hug L.A."/>
            <person name="Thomas B.C."/>
            <person name="Sharon I."/>
            <person name="Castelle C.J."/>
            <person name="Singh A."/>
            <person name="Wilkins M.J."/>
            <person name="Williams K.H."/>
            <person name="Banfield J.F."/>
        </authorList>
    </citation>
    <scope>NUCLEOTIDE SEQUENCE [LARGE SCALE GENOMIC DNA]</scope>
</reference>
<dbReference type="Pfam" id="PF00591">
    <property type="entry name" value="Glycos_transf_3"/>
    <property type="match status" value="1"/>
</dbReference>
<keyword evidence="1 5" id="KW-0328">Glycosyltransferase</keyword>
<dbReference type="PANTHER" id="PTHR43285">
    <property type="entry name" value="ANTHRANILATE PHOSPHORIBOSYLTRANSFERASE"/>
    <property type="match status" value="1"/>
</dbReference>
<dbReference type="Gene3D" id="3.40.1030.10">
    <property type="entry name" value="Nucleoside phosphorylase/phosphoribosyltransferase catalytic domain"/>
    <property type="match status" value="1"/>
</dbReference>
<dbReference type="GO" id="GO:0005829">
    <property type="term" value="C:cytosol"/>
    <property type="evidence" value="ECO:0007669"/>
    <property type="project" value="TreeGrafter"/>
</dbReference>
<proteinExistence type="predicted"/>
<organism evidence="5 6">
    <name type="scientific">Candidatus Daviesbacteria bacterium GW2011_GWF2_38_6</name>
    <dbReference type="NCBI Taxonomy" id="1618432"/>
    <lineage>
        <taxon>Bacteria</taxon>
        <taxon>Candidatus Daviesiibacteriota</taxon>
    </lineage>
</organism>
<name>A0A0G0MUF0_9BACT</name>
<dbReference type="PANTHER" id="PTHR43285:SF2">
    <property type="entry name" value="ANTHRANILATE PHOSPHORIBOSYLTRANSFERASE"/>
    <property type="match status" value="1"/>
</dbReference>
<dbReference type="Proteomes" id="UP000034324">
    <property type="component" value="Unassembled WGS sequence"/>
</dbReference>
<dbReference type="InterPro" id="IPR035902">
    <property type="entry name" value="Nuc_phospho_transferase"/>
</dbReference>
<evidence type="ECO:0000259" key="4">
    <source>
        <dbReference type="Pfam" id="PF02885"/>
    </source>
</evidence>
<accession>A0A0G0MUF0</accession>
<comment type="caution">
    <text evidence="5">The sequence shown here is derived from an EMBL/GenBank/DDBJ whole genome shotgun (WGS) entry which is preliminary data.</text>
</comment>
<dbReference type="AlphaFoldDB" id="A0A0G0MUF0"/>
<dbReference type="Pfam" id="PF02885">
    <property type="entry name" value="Glycos_trans_3N"/>
    <property type="match status" value="1"/>
</dbReference>
<keyword evidence="2 5" id="KW-0808">Transferase</keyword>
<evidence type="ECO:0000313" key="6">
    <source>
        <dbReference type="Proteomes" id="UP000034324"/>
    </source>
</evidence>
<dbReference type="InterPro" id="IPR017459">
    <property type="entry name" value="Glycosyl_Trfase_fam3_N_dom"/>
</dbReference>
<gene>
    <name evidence="5" type="ORF">US99_C0043G0010</name>
</gene>
<dbReference type="PATRIC" id="fig|1618432.3.peg.586"/>
<evidence type="ECO:0000256" key="1">
    <source>
        <dbReference type="ARBA" id="ARBA00022676"/>
    </source>
</evidence>
<dbReference type="SUPFAM" id="SSF47648">
    <property type="entry name" value="Nucleoside phosphorylase/phosphoribosyltransferase N-terminal domain"/>
    <property type="match status" value="1"/>
</dbReference>
<feature type="domain" description="Glycosyl transferase family 3" evidence="3">
    <location>
        <begin position="49"/>
        <end position="199"/>
    </location>
</feature>
<dbReference type="InterPro" id="IPR000312">
    <property type="entry name" value="Glycosyl_Trfase_fam3"/>
</dbReference>
<dbReference type="NCBIfam" id="TIGR01245">
    <property type="entry name" value="trpD"/>
    <property type="match status" value="1"/>
</dbReference>
<protein>
    <submittedName>
        <fullName evidence="5">Anthranilate phosphoribosyltransferase</fullName>
    </submittedName>
</protein>
<sequence>MEKIISGELNPFQSAAVLVALRTKGETVEEILGFIQTMRKHMVKIKASNAIDIVGTGGDRSGTFNISTAASLVVAGAGIPVAKHGNRAASSKCGSADCLEALGVHINLTPEQAEKVFKKTSFVFLFAPNFHPAMKQIAPIRKELGLRTIFNFLGPFLNPAGTKRQLLGVSNIKIAAKLAKVAVKLKFDHLLLVSSEDGM</sequence>